<reference evidence="2 3" key="1">
    <citation type="journal article" date="2019" name="Int. J. Syst. Evol. Microbiol.">
        <title>The Global Catalogue of Microorganisms (GCM) 10K type strain sequencing project: providing services to taxonomists for standard genome sequencing and annotation.</title>
        <authorList>
            <consortium name="The Broad Institute Genomics Platform"/>
            <consortium name="The Broad Institute Genome Sequencing Center for Infectious Disease"/>
            <person name="Wu L."/>
            <person name="Ma J."/>
        </authorList>
    </citation>
    <scope>NUCLEOTIDE SEQUENCE [LARGE SCALE GENOMIC DNA]</scope>
    <source>
        <strain evidence="2 3">JCM 16083</strain>
    </source>
</reference>
<evidence type="ECO:0000313" key="3">
    <source>
        <dbReference type="Proteomes" id="UP001501126"/>
    </source>
</evidence>
<name>A0ABN1MV36_9FLAO</name>
<proteinExistence type="predicted"/>
<comment type="caution">
    <text evidence="2">The sequence shown here is derived from an EMBL/GenBank/DDBJ whole genome shotgun (WGS) entry which is preliminary data.</text>
</comment>
<dbReference type="InterPro" id="IPR025393">
    <property type="entry name" value="DUF4301"/>
</dbReference>
<dbReference type="SUPFAM" id="SSF53448">
    <property type="entry name" value="Nucleotide-diphospho-sugar transferases"/>
    <property type="match status" value="1"/>
</dbReference>
<evidence type="ECO:0000259" key="1">
    <source>
        <dbReference type="Pfam" id="PF14134"/>
    </source>
</evidence>
<evidence type="ECO:0000313" key="2">
    <source>
        <dbReference type="EMBL" id="GAA0876759.1"/>
    </source>
</evidence>
<sequence>MTITDTIISHQRAQVFGDHPKVNLVEPCRIGNGILQVTPEMKGYYRKLYNSTKVLPGFFIPASGSGSRMFQFLYDFIEEPNDVNRGQVERFLNHLEDFAFYRKIDRPMKDRLENGKVDLSGFVRYIVSEEGLGLGMLPKGLVPFHYYGYFILNPFQEHVLQAATLNGGISKAHFTVNPKFKKLIADSIEEVRRLSGYDIIAEFSCQDEDTDSIAFSTDGDIVEVEPGRALTRPSGHGALLDNLNEMDDAILFIKNIDNVQHGSVSEHSMDDFRLLGGILLEVNEKLRQVVSGGEVDREALKLLISEYQLAYSTMFVDELTDRELIDWMNRPRRVCGMVKNEGQPGGGPFWVKNKNGKVSKQIVEKAQISNEGEQFTVMVKSSHFNPVMLACDVHDLNGNKLNLKNFRDDDSYFVVRKRYHGKDILFAEQPGLWNGGMADWMTIFVEVSSLSFSPVKTVLDLLDTAHR</sequence>
<feature type="domain" description="DUF4301" evidence="1">
    <location>
        <begin position="4"/>
        <end position="467"/>
    </location>
</feature>
<dbReference type="EMBL" id="BAAAFH010000022">
    <property type="protein sequence ID" value="GAA0876759.1"/>
    <property type="molecule type" value="Genomic_DNA"/>
</dbReference>
<dbReference type="Pfam" id="PF14134">
    <property type="entry name" value="DUF4301"/>
    <property type="match status" value="1"/>
</dbReference>
<gene>
    <name evidence="2" type="ORF">GCM10009118_31690</name>
</gene>
<dbReference type="InterPro" id="IPR029044">
    <property type="entry name" value="Nucleotide-diphossugar_trans"/>
</dbReference>
<keyword evidence="3" id="KW-1185">Reference proteome</keyword>
<dbReference type="Proteomes" id="UP001501126">
    <property type="component" value="Unassembled WGS sequence"/>
</dbReference>
<protein>
    <submittedName>
        <fullName evidence="2">DUF4301 family protein</fullName>
    </submittedName>
</protein>
<organism evidence="2 3">
    <name type="scientific">Wandonia haliotis</name>
    <dbReference type="NCBI Taxonomy" id="574963"/>
    <lineage>
        <taxon>Bacteria</taxon>
        <taxon>Pseudomonadati</taxon>
        <taxon>Bacteroidota</taxon>
        <taxon>Flavobacteriia</taxon>
        <taxon>Flavobacteriales</taxon>
        <taxon>Crocinitomicaceae</taxon>
        <taxon>Wandonia</taxon>
    </lineage>
</organism>
<dbReference type="RefSeq" id="WP_343790263.1">
    <property type="nucleotide sequence ID" value="NZ_BAAAFH010000022.1"/>
</dbReference>
<accession>A0ABN1MV36</accession>